<dbReference type="InterPro" id="IPR036653">
    <property type="entry name" value="CinA-like_C"/>
</dbReference>
<proteinExistence type="predicted"/>
<reference evidence="2 3" key="1">
    <citation type="submission" date="2019-03" db="EMBL/GenBank/DDBJ databases">
        <title>Biocontrol and xenobiotic degradation properties of endophytic Pseudomonas fluorescens strain BRZ63.</title>
        <authorList>
            <person name="Chlebek D.A."/>
            <person name="Pinski A."/>
            <person name="Zur J.P."/>
            <person name="Michalska J."/>
            <person name="Hupert-Kocurek K.T."/>
        </authorList>
    </citation>
    <scope>NUCLEOTIDE SEQUENCE [LARGE SCALE GENOMIC DNA]</scope>
    <source>
        <strain evidence="2 3">BRZ63</strain>
    </source>
</reference>
<dbReference type="Pfam" id="PF02464">
    <property type="entry name" value="CinA"/>
    <property type="match status" value="1"/>
</dbReference>
<evidence type="ECO:0000313" key="2">
    <source>
        <dbReference type="EMBL" id="TFW44419.1"/>
    </source>
</evidence>
<comment type="caution">
    <text evidence="2">The sequence shown here is derived from an EMBL/GenBank/DDBJ whole genome shotgun (WGS) entry which is preliminary data.</text>
</comment>
<dbReference type="Gene3D" id="3.90.950.20">
    <property type="entry name" value="CinA-like"/>
    <property type="match status" value="1"/>
</dbReference>
<dbReference type="RefSeq" id="WP_017529051.1">
    <property type="nucleotide sequence ID" value="NZ_SPVI01000003.1"/>
</dbReference>
<name>A0A4Y9TPP7_PSEFL</name>
<evidence type="ECO:0000259" key="1">
    <source>
        <dbReference type="Pfam" id="PF02464"/>
    </source>
</evidence>
<evidence type="ECO:0000313" key="3">
    <source>
        <dbReference type="Proteomes" id="UP000297322"/>
    </source>
</evidence>
<gene>
    <name evidence="2" type="ORF">E4T65_07530</name>
</gene>
<sequence>MSVATSTIDYLKHNQLVITTAESCTAGRIIALLSQVEGAGSCIESGYVVYSPQAKQRLLKVRAYTLETFNLTSCEVAQEMACGALRDSPADVAIATTGLLGPDAVDGIPPGTVCFAWAFRTGRGLSVFSRKERFMGGREHVQQAASEHALKWLAHFHQRALAGEQA</sequence>
<dbReference type="InterPro" id="IPR008136">
    <property type="entry name" value="CinA_C"/>
</dbReference>
<organism evidence="2 3">
    <name type="scientific">Pseudomonas fluorescens</name>
    <dbReference type="NCBI Taxonomy" id="294"/>
    <lineage>
        <taxon>Bacteria</taxon>
        <taxon>Pseudomonadati</taxon>
        <taxon>Pseudomonadota</taxon>
        <taxon>Gammaproteobacteria</taxon>
        <taxon>Pseudomonadales</taxon>
        <taxon>Pseudomonadaceae</taxon>
        <taxon>Pseudomonas</taxon>
    </lineage>
</organism>
<dbReference type="NCBIfam" id="TIGR00199">
    <property type="entry name" value="PncC_domain"/>
    <property type="match status" value="1"/>
</dbReference>
<protein>
    <submittedName>
        <fullName evidence="2">CinA family protein</fullName>
    </submittedName>
</protein>
<feature type="domain" description="CinA C-terminal" evidence="1">
    <location>
        <begin position="3"/>
        <end position="155"/>
    </location>
</feature>
<dbReference type="SUPFAM" id="SSF142433">
    <property type="entry name" value="CinA-like"/>
    <property type="match status" value="1"/>
</dbReference>
<dbReference type="Proteomes" id="UP000297322">
    <property type="component" value="Unassembled WGS sequence"/>
</dbReference>
<accession>A0A4Y9TPP7</accession>
<dbReference type="AlphaFoldDB" id="A0A4Y9TPP7"/>
<dbReference type="EMBL" id="SPVI01000003">
    <property type="protein sequence ID" value="TFW44419.1"/>
    <property type="molecule type" value="Genomic_DNA"/>
</dbReference>